<name>A0A6S6SUV2_9BACT</name>
<accession>A0A6S6SUV2</accession>
<proteinExistence type="predicted"/>
<dbReference type="EMBL" id="CACVAP010000055">
    <property type="protein sequence ID" value="CAA6808594.1"/>
    <property type="molecule type" value="Genomic_DNA"/>
</dbReference>
<protein>
    <submittedName>
        <fullName evidence="1">Uncharacterized protein</fullName>
    </submittedName>
</protein>
<organism evidence="1">
    <name type="scientific">uncultured Sulfurovum sp</name>
    <dbReference type="NCBI Taxonomy" id="269237"/>
    <lineage>
        <taxon>Bacteria</taxon>
        <taxon>Pseudomonadati</taxon>
        <taxon>Campylobacterota</taxon>
        <taxon>Epsilonproteobacteria</taxon>
        <taxon>Campylobacterales</taxon>
        <taxon>Sulfurovaceae</taxon>
        <taxon>Sulfurovum</taxon>
        <taxon>environmental samples</taxon>
    </lineage>
</organism>
<dbReference type="AlphaFoldDB" id="A0A6S6SUV2"/>
<reference evidence="1" key="1">
    <citation type="submission" date="2020-01" db="EMBL/GenBank/DDBJ databases">
        <authorList>
            <person name="Meier V. D."/>
            <person name="Meier V D."/>
        </authorList>
    </citation>
    <scope>NUCLEOTIDE SEQUENCE</scope>
    <source>
        <strain evidence="1">HLG_WM_MAG_06</strain>
    </source>
</reference>
<gene>
    <name evidence="1" type="ORF">HELGO_WM17093</name>
</gene>
<evidence type="ECO:0000313" key="1">
    <source>
        <dbReference type="EMBL" id="CAA6808594.1"/>
    </source>
</evidence>
<sequence>MKAELREKLAKVVKMVDKKLGNPNVDLDYCIPGMTIAEEDSMATSEPYILLTCTLNEDYTHTQRVPIKENDFNKTPQEITNLVILFIEQFTEQCASVENNA</sequence>